<dbReference type="PANTHER" id="PTHR43403">
    <property type="entry name" value="NAD-SPECIFIC GLUTAMATE DEHYDROGENASE"/>
    <property type="match status" value="1"/>
</dbReference>
<dbReference type="InParanoid" id="E6W2K8"/>
<evidence type="ECO:0000259" key="5">
    <source>
        <dbReference type="Pfam" id="PF21077"/>
    </source>
</evidence>
<dbReference type="Gene3D" id="3.40.50.720">
    <property type="entry name" value="NAD(P)-binding Rossmann-like Domain"/>
    <property type="match status" value="1"/>
</dbReference>
<dbReference type="PIRSF" id="PIRSF036761">
    <property type="entry name" value="GDH_Mll4104"/>
    <property type="match status" value="1"/>
</dbReference>
<dbReference type="InterPro" id="IPR028971">
    <property type="entry name" value="NAD-GDH_cat"/>
</dbReference>
<dbReference type="eggNOG" id="COG2902">
    <property type="taxonomic scope" value="Bacteria"/>
</dbReference>
<evidence type="ECO:0000259" key="3">
    <source>
        <dbReference type="Pfam" id="PF21074"/>
    </source>
</evidence>
<dbReference type="InterPro" id="IPR049058">
    <property type="entry name" value="NAD_Glu_DH_HM2"/>
</dbReference>
<evidence type="ECO:0000259" key="4">
    <source>
        <dbReference type="Pfam" id="PF21075"/>
    </source>
</evidence>
<dbReference type="InterPro" id="IPR036291">
    <property type="entry name" value="NAD(P)-bd_dom_sf"/>
</dbReference>
<dbReference type="InterPro" id="IPR007780">
    <property type="entry name" value="NAD_Glu_DH_bac"/>
</dbReference>
<name>E6W2K8_DESIS</name>
<dbReference type="InterPro" id="IPR046346">
    <property type="entry name" value="Aminoacid_DH-like_N_sf"/>
</dbReference>
<proteinExistence type="predicted"/>
<dbReference type="Pfam" id="PF21077">
    <property type="entry name" value="GDH_ACT3"/>
    <property type="match status" value="1"/>
</dbReference>
<dbReference type="SUPFAM" id="SSF51735">
    <property type="entry name" value="NAD(P)-binding Rossmann-fold domains"/>
    <property type="match status" value="1"/>
</dbReference>
<dbReference type="Pfam" id="PF21079">
    <property type="entry name" value="GDH_HM2"/>
    <property type="match status" value="1"/>
</dbReference>
<keyword evidence="1" id="KW-0560">Oxidoreductase</keyword>
<accession>E6W2K8</accession>
<organism evidence="6 7">
    <name type="scientific">Desulfurispirillum indicum (strain ATCC BAA-1389 / DSM 22839 / S5)</name>
    <dbReference type="NCBI Taxonomy" id="653733"/>
    <lineage>
        <taxon>Bacteria</taxon>
        <taxon>Pseudomonadati</taxon>
        <taxon>Chrysiogenota</taxon>
        <taxon>Chrysiogenia</taxon>
        <taxon>Chrysiogenales</taxon>
        <taxon>Chrysiogenaceae</taxon>
        <taxon>Desulfurispirillum</taxon>
    </lineage>
</organism>
<dbReference type="PANTHER" id="PTHR43403:SF1">
    <property type="entry name" value="NAD-SPECIFIC GLUTAMATE DEHYDROGENASE"/>
    <property type="match status" value="1"/>
</dbReference>
<sequence length="1601" mass="182179">MGKVVLRQNQFQNAQELLLQKREAVGALIGEALKESDDAALLISLMDVLFDNAPRKYMDFISEEQLFVQLQRFLDFLRVRKGTSINLEVFTPEEDNLDYGILHSSILFINMPDSPFILKSIYSYFESRRIAHFLTIHPIVNAERDGRGKLLSVDTRYNDPSVSKKLESFIVIQFQAIEKAAELEVFCRDLRRILSSTQLAVRDFAPMLKKVQEIELFVNTTTQIGDTERENTIEFFRWLEKENFVFLGYRQYRVLHAADRKKATLQTVEGSGLGILSEEKASKYRKPVKVASLTASQQESLFSSRYITLDKTNSLSPVYHAMRKNMDYIGIRQKISDDEFREHVFLGLYSSKYSRDAVNSIDFLRSRINRVLENKKILYKTYSYNRIYEILNYYPKEDLFFMQPSLLSKVVTDLLNIISFDKVKIIPLENLNVRGQSLLLILPAMNYSQSSLRDALDIIRDAFRVQLFEYRHFGSDTDAIKVYIYLVPDESLKEVDLSALENRIDEQTIDWTGRLLERIAFFFSDADADIEQLSFKYRNAFAENYRAENTPKEATDDISLLERLLDANADQVDIQRKDEVSAYVKIYSLAQYFLSDLIPLFQNMGLRVLEESLYTIEPSDSIPGYVHRFRVTEAGGGVENLLRNRQSVIQTTLAVLHGRVASDELNALSLQQGIDCWKIVVIRAYMEYIYQVGMKYTKLVSVKALLNHGDITADLLDTFDLKFSPVRQTSEQKRLADLEKRLLGIAEKIEAVESIAEDYVLRRFVNALECTLRTSYYKGEYQRSVLSLKIDSARVLDLPLPKPMFEIFVYSMYMSGIHLRGGKVARGGLRWSDRPDDFRTEVLGLVSTQMTKNSVIVPTGSKGGFIIRGKMLSPEQAREEADLQYRNYISALLEITDNIVKGEVVRPQNVVCYDEEDPYLVVAADKGTAHLSDVANEVSNAYDFWLGDAFASGGSYGYDHKIMGITAKGAWEAVKRHFRAMGKDIQSEPFTVVGIGDMGGDVFGNGMLLSRQIRLIAAFNHKHIFIDPDPDPAISFKERQRLFRTKGAQWTDYDTKLLSAGGGVYARTDKKITLSREASKALGTTRSVFAPDELIKTLLRAPVELLWNGGIGTYIKATHQTHADVGDKANDNLRIDAPEVRAKVIGEGGNLGMTQEARIELSMAGGMLYTDAIDNSAGVNTSDHEVNIKILLQSAMEQGKITFQQRNELLKEMEPAVEAHVLQTNYLNGCSIDLDVQLSSESMLLFQELIDALVRTGRMDAETEHIPVGEELDALQQRGLGIPAPVLSKLTSYARMDIYDTLMRSELEWNEAIEQLYRSYFPPQLLERFPEEVAAHKLKKEIACTLIANKIVNQAGCTFVYNLMSTTRSTVADVARNYITLEHLLGVDQLRQAVFALDNKKPSAVQIKMLISIENAMRRGVRWIVTKNVAEREYCAMCEDVLQQFGGIFAGLEGFLPKPYLEKLAVAIKSNEHHEHHARVADFIEKSRFIADILSICYVSVKKAESLEKVLDVYFRIKDQLHVDDFKEMVYTMPLLDVWDRMARNTLIGTITDRLEEYTMSLLADPSREIDNTGYEQIINNVREKGLKNFNPLFIALRGLT</sequence>
<dbReference type="InterPro" id="IPR049059">
    <property type="entry name" value="NAD_Glu_DH_HM1"/>
</dbReference>
<dbReference type="HOGENOM" id="CLU_003404_1_1_0"/>
<dbReference type="Pfam" id="PF21073">
    <property type="entry name" value="GDH_HM1"/>
    <property type="match status" value="1"/>
</dbReference>
<protein>
    <submittedName>
        <fullName evidence="6">NAD-glutamate dehydrogenase</fullName>
    </submittedName>
</protein>
<dbReference type="InterPro" id="IPR024727">
    <property type="entry name" value="NAD_Glu_DH_N_ACT1"/>
</dbReference>
<dbReference type="Pfam" id="PF21078">
    <property type="entry name" value="GDH_HM3"/>
    <property type="match status" value="1"/>
</dbReference>
<feature type="domain" description="NAD-specific glutamate dehydrogenase C-terminal" evidence="3">
    <location>
        <begin position="1280"/>
        <end position="1567"/>
    </location>
</feature>
<reference evidence="6 7" key="1">
    <citation type="submission" date="2010-12" db="EMBL/GenBank/DDBJ databases">
        <title>Complete sequence of Desulfurispirillum indicum S5.</title>
        <authorList>
            <consortium name="US DOE Joint Genome Institute"/>
            <person name="Lucas S."/>
            <person name="Copeland A."/>
            <person name="Lapidus A."/>
            <person name="Cheng J.-F."/>
            <person name="Goodwin L."/>
            <person name="Pitluck S."/>
            <person name="Chertkov O."/>
            <person name="Held B."/>
            <person name="Detter J.C."/>
            <person name="Han C."/>
            <person name="Tapia R."/>
            <person name="Land M."/>
            <person name="Hauser L."/>
            <person name="Kyrpides N."/>
            <person name="Ivanova N."/>
            <person name="Mikhailova N."/>
            <person name="Haggblom M."/>
            <person name="Rauschenbach I."/>
            <person name="Bini E."/>
            <person name="Woyke T."/>
        </authorList>
    </citation>
    <scope>NUCLEOTIDE SEQUENCE [LARGE SCALE GENOMIC DNA]</scope>
    <source>
        <strain evidence="7">ATCC BAA-1389 / DSM 22839 / S5</strain>
    </source>
</reference>
<feature type="domain" description="NAD-glutamate dehydrogenase N-terminal ACT1" evidence="4">
    <location>
        <begin position="48"/>
        <end position="189"/>
    </location>
</feature>
<dbReference type="InterPro" id="IPR049064">
    <property type="entry name" value="NAD_Glu_DH_ACT3"/>
</dbReference>
<dbReference type="Pfam" id="PF05088">
    <property type="entry name" value="Bac_GDH_CD"/>
    <property type="match status" value="1"/>
</dbReference>
<feature type="domain" description="NAD-glutamate dehydrogenase catalytic" evidence="2">
    <location>
        <begin position="745"/>
        <end position="1232"/>
    </location>
</feature>
<keyword evidence="7" id="KW-1185">Reference proteome</keyword>
<dbReference type="KEGG" id="din:Selin_0852"/>
<feature type="domain" description="NAD-glutamate dehydrogenase ACT3" evidence="5">
    <location>
        <begin position="576"/>
        <end position="636"/>
    </location>
</feature>
<dbReference type="Proteomes" id="UP000002572">
    <property type="component" value="Chromosome"/>
</dbReference>
<dbReference type="RefSeq" id="WP_013505478.1">
    <property type="nucleotide sequence ID" value="NC_014836.1"/>
</dbReference>
<dbReference type="Pfam" id="PF21074">
    <property type="entry name" value="GDH_C"/>
    <property type="match status" value="1"/>
</dbReference>
<dbReference type="InterPro" id="IPR048381">
    <property type="entry name" value="GDH_C"/>
</dbReference>
<dbReference type="EMBL" id="CP002432">
    <property type="protein sequence ID" value="ADU65592.1"/>
    <property type="molecule type" value="Genomic_DNA"/>
</dbReference>
<evidence type="ECO:0000259" key="2">
    <source>
        <dbReference type="Pfam" id="PF05088"/>
    </source>
</evidence>
<dbReference type="GO" id="GO:0004352">
    <property type="term" value="F:glutamate dehydrogenase (NAD+) activity"/>
    <property type="evidence" value="ECO:0007669"/>
    <property type="project" value="InterPro"/>
</dbReference>
<gene>
    <name evidence="6" type="ordered locus">Selin_0852</name>
</gene>
<dbReference type="InterPro" id="IPR049056">
    <property type="entry name" value="NAD_Glu_DH_HM3"/>
</dbReference>
<evidence type="ECO:0000313" key="6">
    <source>
        <dbReference type="EMBL" id="ADU65592.1"/>
    </source>
</evidence>
<dbReference type="SUPFAM" id="SSF53223">
    <property type="entry name" value="Aminoacid dehydrogenase-like, N-terminal domain"/>
    <property type="match status" value="1"/>
</dbReference>
<dbReference type="GO" id="GO:0004069">
    <property type="term" value="F:L-aspartate:2-oxoglutarate aminotransferase activity"/>
    <property type="evidence" value="ECO:0007669"/>
    <property type="project" value="InterPro"/>
</dbReference>
<dbReference type="Pfam" id="PF21075">
    <property type="entry name" value="GDH_ACT1"/>
    <property type="match status" value="1"/>
</dbReference>
<dbReference type="STRING" id="653733.Selin_0852"/>
<evidence type="ECO:0000313" key="7">
    <source>
        <dbReference type="Proteomes" id="UP000002572"/>
    </source>
</evidence>
<evidence type="ECO:0000256" key="1">
    <source>
        <dbReference type="ARBA" id="ARBA00023002"/>
    </source>
</evidence>
<dbReference type="GO" id="GO:0006538">
    <property type="term" value="P:L-glutamate catabolic process"/>
    <property type="evidence" value="ECO:0007669"/>
    <property type="project" value="InterPro"/>
</dbReference>
<dbReference type="OrthoDB" id="9758052at2"/>